<gene>
    <name evidence="1" type="ORF">KC19_VG120200</name>
</gene>
<proteinExistence type="predicted"/>
<protein>
    <submittedName>
        <fullName evidence="1">Uncharacterized protein</fullName>
    </submittedName>
</protein>
<keyword evidence="2" id="KW-1185">Reference proteome</keyword>
<sequence length="112" mass="12562">MDRENQTRFHGNNGQALILKNSEVSSVVLWKQVSNALPSDSRRTYSQYGQNFNSTSSPGSNHVVLPRSIILNQHGSHALSKHAYKVICRQAISRREGNNTQRVNSFQNLLAV</sequence>
<evidence type="ECO:0000313" key="1">
    <source>
        <dbReference type="EMBL" id="KAG0572726.1"/>
    </source>
</evidence>
<comment type="caution">
    <text evidence="1">The sequence shown here is derived from an EMBL/GenBank/DDBJ whole genome shotgun (WGS) entry which is preliminary data.</text>
</comment>
<dbReference type="AlphaFoldDB" id="A0A8T0HPG4"/>
<accession>A0A8T0HPG4</accession>
<reference evidence="1" key="1">
    <citation type="submission" date="2020-06" db="EMBL/GenBank/DDBJ databases">
        <title>WGS assembly of Ceratodon purpureus strain R40.</title>
        <authorList>
            <person name="Carey S.B."/>
            <person name="Jenkins J."/>
            <person name="Shu S."/>
            <person name="Lovell J.T."/>
            <person name="Sreedasyam A."/>
            <person name="Maumus F."/>
            <person name="Tiley G.P."/>
            <person name="Fernandez-Pozo N."/>
            <person name="Barry K."/>
            <person name="Chen C."/>
            <person name="Wang M."/>
            <person name="Lipzen A."/>
            <person name="Daum C."/>
            <person name="Saski C.A."/>
            <person name="Payton A.C."/>
            <person name="Mcbreen J.C."/>
            <person name="Conrad R.E."/>
            <person name="Kollar L.M."/>
            <person name="Olsson S."/>
            <person name="Huttunen S."/>
            <person name="Landis J.B."/>
            <person name="Wickett N.J."/>
            <person name="Johnson M.G."/>
            <person name="Rensing S.A."/>
            <person name="Grimwood J."/>
            <person name="Schmutz J."/>
            <person name="Mcdaniel S.F."/>
        </authorList>
    </citation>
    <scope>NUCLEOTIDE SEQUENCE</scope>
    <source>
        <strain evidence="1">R40</strain>
    </source>
</reference>
<organism evidence="1 2">
    <name type="scientific">Ceratodon purpureus</name>
    <name type="common">Fire moss</name>
    <name type="synonym">Dicranum purpureum</name>
    <dbReference type="NCBI Taxonomy" id="3225"/>
    <lineage>
        <taxon>Eukaryota</taxon>
        <taxon>Viridiplantae</taxon>
        <taxon>Streptophyta</taxon>
        <taxon>Embryophyta</taxon>
        <taxon>Bryophyta</taxon>
        <taxon>Bryophytina</taxon>
        <taxon>Bryopsida</taxon>
        <taxon>Dicranidae</taxon>
        <taxon>Pseudoditrichales</taxon>
        <taxon>Ditrichaceae</taxon>
        <taxon>Ceratodon</taxon>
    </lineage>
</organism>
<name>A0A8T0HPG4_CERPU</name>
<evidence type="ECO:0000313" key="2">
    <source>
        <dbReference type="Proteomes" id="UP000822688"/>
    </source>
</evidence>
<dbReference type="Proteomes" id="UP000822688">
    <property type="component" value="Chromosome V"/>
</dbReference>
<dbReference type="EMBL" id="CM026426">
    <property type="protein sequence ID" value="KAG0572726.1"/>
    <property type="molecule type" value="Genomic_DNA"/>
</dbReference>